<name>A0AAE0I2N4_9PEZI</name>
<evidence type="ECO:0000256" key="2">
    <source>
        <dbReference type="ARBA" id="ARBA00022617"/>
    </source>
</evidence>
<dbReference type="PANTHER" id="PTHR24304">
    <property type="entry name" value="CYTOCHROME P450 FAMILY 7"/>
    <property type="match status" value="1"/>
</dbReference>
<evidence type="ECO:0000256" key="1">
    <source>
        <dbReference type="ARBA" id="ARBA00010617"/>
    </source>
</evidence>
<organism evidence="5 6">
    <name type="scientific">Cercophora scortea</name>
    <dbReference type="NCBI Taxonomy" id="314031"/>
    <lineage>
        <taxon>Eukaryota</taxon>
        <taxon>Fungi</taxon>
        <taxon>Dikarya</taxon>
        <taxon>Ascomycota</taxon>
        <taxon>Pezizomycotina</taxon>
        <taxon>Sordariomycetes</taxon>
        <taxon>Sordariomycetidae</taxon>
        <taxon>Sordariales</taxon>
        <taxon>Lasiosphaeriaceae</taxon>
        <taxon>Cercophora</taxon>
    </lineage>
</organism>
<dbReference type="GO" id="GO:0008395">
    <property type="term" value="F:steroid hydroxylase activity"/>
    <property type="evidence" value="ECO:0007669"/>
    <property type="project" value="TreeGrafter"/>
</dbReference>
<gene>
    <name evidence="5" type="ORF">B0T19DRAFT_290041</name>
</gene>
<protein>
    <submittedName>
        <fullName evidence="5">Cytochrome P450</fullName>
    </submittedName>
</protein>
<dbReference type="GO" id="GO:0020037">
    <property type="term" value="F:heme binding"/>
    <property type="evidence" value="ECO:0007669"/>
    <property type="project" value="InterPro"/>
</dbReference>
<evidence type="ECO:0000256" key="3">
    <source>
        <dbReference type="ARBA" id="ARBA00022723"/>
    </source>
</evidence>
<dbReference type="Pfam" id="PF00067">
    <property type="entry name" value="p450"/>
    <property type="match status" value="1"/>
</dbReference>
<keyword evidence="3" id="KW-0479">Metal-binding</keyword>
<dbReference type="GO" id="GO:0005506">
    <property type="term" value="F:iron ion binding"/>
    <property type="evidence" value="ECO:0007669"/>
    <property type="project" value="InterPro"/>
</dbReference>
<dbReference type="EMBL" id="JAUEPO010000007">
    <property type="protein sequence ID" value="KAK3317340.1"/>
    <property type="molecule type" value="Genomic_DNA"/>
</dbReference>
<proteinExistence type="inferred from homology"/>
<dbReference type="AlphaFoldDB" id="A0AAE0I2N4"/>
<accession>A0AAE0I2N4</accession>
<keyword evidence="4" id="KW-0408">Iron</keyword>
<comment type="caution">
    <text evidence="5">The sequence shown here is derived from an EMBL/GenBank/DDBJ whole genome shotgun (WGS) entry which is preliminary data.</text>
</comment>
<dbReference type="GO" id="GO:0016705">
    <property type="term" value="F:oxidoreductase activity, acting on paired donors, with incorporation or reduction of molecular oxygen"/>
    <property type="evidence" value="ECO:0007669"/>
    <property type="project" value="InterPro"/>
</dbReference>
<comment type="similarity">
    <text evidence="1">Belongs to the cytochrome P450 family.</text>
</comment>
<evidence type="ECO:0000256" key="4">
    <source>
        <dbReference type="ARBA" id="ARBA00023004"/>
    </source>
</evidence>
<reference evidence="5" key="1">
    <citation type="journal article" date="2023" name="Mol. Phylogenet. Evol.">
        <title>Genome-scale phylogeny and comparative genomics of the fungal order Sordariales.</title>
        <authorList>
            <person name="Hensen N."/>
            <person name="Bonometti L."/>
            <person name="Westerberg I."/>
            <person name="Brannstrom I.O."/>
            <person name="Guillou S."/>
            <person name="Cros-Aarteil S."/>
            <person name="Calhoun S."/>
            <person name="Haridas S."/>
            <person name="Kuo A."/>
            <person name="Mondo S."/>
            <person name="Pangilinan J."/>
            <person name="Riley R."/>
            <person name="LaButti K."/>
            <person name="Andreopoulos B."/>
            <person name="Lipzen A."/>
            <person name="Chen C."/>
            <person name="Yan M."/>
            <person name="Daum C."/>
            <person name="Ng V."/>
            <person name="Clum A."/>
            <person name="Steindorff A."/>
            <person name="Ohm R.A."/>
            <person name="Martin F."/>
            <person name="Silar P."/>
            <person name="Natvig D.O."/>
            <person name="Lalanne C."/>
            <person name="Gautier V."/>
            <person name="Ament-Velasquez S.L."/>
            <person name="Kruys A."/>
            <person name="Hutchinson M.I."/>
            <person name="Powell A.J."/>
            <person name="Barry K."/>
            <person name="Miller A.N."/>
            <person name="Grigoriev I.V."/>
            <person name="Debuchy R."/>
            <person name="Gladieux P."/>
            <person name="Hiltunen Thoren M."/>
            <person name="Johannesson H."/>
        </authorList>
    </citation>
    <scope>NUCLEOTIDE SEQUENCE</scope>
    <source>
        <strain evidence="5">SMH4131-1</strain>
    </source>
</reference>
<dbReference type="Proteomes" id="UP001286456">
    <property type="component" value="Unassembled WGS sequence"/>
</dbReference>
<dbReference type="PANTHER" id="PTHR24304:SF2">
    <property type="entry name" value="24-HYDROXYCHOLESTEROL 7-ALPHA-HYDROXYLASE"/>
    <property type="match status" value="1"/>
</dbReference>
<dbReference type="InterPro" id="IPR001128">
    <property type="entry name" value="Cyt_P450"/>
</dbReference>
<evidence type="ECO:0000313" key="6">
    <source>
        <dbReference type="Proteomes" id="UP001286456"/>
    </source>
</evidence>
<dbReference type="CDD" id="cd11040">
    <property type="entry name" value="CYP7_CYP8-like"/>
    <property type="match status" value="1"/>
</dbReference>
<sequence length="549" mass="62325">MSNHTLPGSYHSELVDTRAFLALDEHAASLRALFLVVLVWGMWRAWRFTIYPSLHPNEPKELPYLIPFLGHGVAFFQDSNGLLARGRKHFAKANEPFALTAFGHTFYVITHAKQSAEVYKNTEALSFEEFVQKLMRVNGSDEATIKNVYSPLPSDKPGFPNPDGLSMGVLAQRMHIHQLFPGDNMAVLQEKARHWINRQVSFDAIARDCGRYATTDSKDASIQLPLYKWTSDYFVQLGQYVYFGDVLAQVDPTYPQSYMVFDELLWKMLYQYPAVLCRDMTNPRDRMMASLRAYFRLPPSERRDQAAWIINTMEDEMKAIGVDDENLAIIVFHLYFAINTNARKTSFWMLSYLLRNPSDLAAFRAETAPAFKGDELSDISYITDTAKCPRVDAIWHETLRLSGWAASVRLVTRDVVIGAKTLRRGNRVMVPHRLLHFDEGVFGADTASWRPDRWLESDAARKLPSSASWRPFGGGKTKCSGRFLAKFFVTAFVATMLRRFDMEMVGEPPMPQPDIGRPVLGIISVKQGGDYMVSIKKRRDGGEGEGVKS</sequence>
<evidence type="ECO:0000313" key="5">
    <source>
        <dbReference type="EMBL" id="KAK3317340.1"/>
    </source>
</evidence>
<dbReference type="SUPFAM" id="SSF48264">
    <property type="entry name" value="Cytochrome P450"/>
    <property type="match status" value="1"/>
</dbReference>
<reference evidence="5" key="2">
    <citation type="submission" date="2023-06" db="EMBL/GenBank/DDBJ databases">
        <authorList>
            <consortium name="Lawrence Berkeley National Laboratory"/>
            <person name="Haridas S."/>
            <person name="Hensen N."/>
            <person name="Bonometti L."/>
            <person name="Westerberg I."/>
            <person name="Brannstrom I.O."/>
            <person name="Guillou S."/>
            <person name="Cros-Aarteil S."/>
            <person name="Calhoun S."/>
            <person name="Kuo A."/>
            <person name="Mondo S."/>
            <person name="Pangilinan J."/>
            <person name="Riley R."/>
            <person name="Labutti K."/>
            <person name="Andreopoulos B."/>
            <person name="Lipzen A."/>
            <person name="Chen C."/>
            <person name="Yanf M."/>
            <person name="Daum C."/>
            <person name="Ng V."/>
            <person name="Clum A."/>
            <person name="Steindorff A."/>
            <person name="Ohm R."/>
            <person name="Martin F."/>
            <person name="Silar P."/>
            <person name="Natvig D."/>
            <person name="Lalanne C."/>
            <person name="Gautier V."/>
            <person name="Ament-Velasquez S.L."/>
            <person name="Kruys A."/>
            <person name="Hutchinson M.I."/>
            <person name="Powell A.J."/>
            <person name="Barry K."/>
            <person name="Miller A.N."/>
            <person name="Grigoriev I.V."/>
            <person name="Debuchy R."/>
            <person name="Gladieux P."/>
            <person name="Thoren M.H."/>
            <person name="Johannesson H."/>
        </authorList>
    </citation>
    <scope>NUCLEOTIDE SEQUENCE</scope>
    <source>
        <strain evidence="5">SMH4131-1</strain>
    </source>
</reference>
<keyword evidence="2" id="KW-0349">Heme</keyword>
<dbReference type="InterPro" id="IPR050529">
    <property type="entry name" value="CYP450_sterol_14alpha_dmase"/>
</dbReference>
<keyword evidence="6" id="KW-1185">Reference proteome</keyword>
<dbReference type="InterPro" id="IPR036396">
    <property type="entry name" value="Cyt_P450_sf"/>
</dbReference>
<dbReference type="Gene3D" id="1.10.630.10">
    <property type="entry name" value="Cytochrome P450"/>
    <property type="match status" value="1"/>
</dbReference>